<name>A0A9Q1CS99_HOLLE</name>
<protein>
    <submittedName>
        <fullName evidence="1">Uncharacterized protein</fullName>
    </submittedName>
</protein>
<evidence type="ECO:0000313" key="2">
    <source>
        <dbReference type="Proteomes" id="UP001152320"/>
    </source>
</evidence>
<keyword evidence="2" id="KW-1185">Reference proteome</keyword>
<organism evidence="1 2">
    <name type="scientific">Holothuria leucospilota</name>
    <name type="common">Black long sea cucumber</name>
    <name type="synonym">Mertensiothuria leucospilota</name>
    <dbReference type="NCBI Taxonomy" id="206669"/>
    <lineage>
        <taxon>Eukaryota</taxon>
        <taxon>Metazoa</taxon>
        <taxon>Echinodermata</taxon>
        <taxon>Eleutherozoa</taxon>
        <taxon>Echinozoa</taxon>
        <taxon>Holothuroidea</taxon>
        <taxon>Aspidochirotacea</taxon>
        <taxon>Aspidochirotida</taxon>
        <taxon>Holothuriidae</taxon>
        <taxon>Holothuria</taxon>
    </lineage>
</organism>
<evidence type="ECO:0000313" key="1">
    <source>
        <dbReference type="EMBL" id="KAJ8049958.1"/>
    </source>
</evidence>
<sequence length="92" mass="10178">MVASRKISFGSIKRFALFRGSRKPAHRVQAVAKMLIPCGGVASEALNNRVLSRMQADAFSREVRRDPDILAFGNKLLSSHPKDHQPCLFLSA</sequence>
<comment type="caution">
    <text evidence="1">The sequence shown here is derived from an EMBL/GenBank/DDBJ whole genome shotgun (WGS) entry which is preliminary data.</text>
</comment>
<proteinExistence type="predicted"/>
<dbReference type="EMBL" id="JAIZAY010000001">
    <property type="protein sequence ID" value="KAJ8049958.1"/>
    <property type="molecule type" value="Genomic_DNA"/>
</dbReference>
<dbReference type="Proteomes" id="UP001152320">
    <property type="component" value="Chromosome 1"/>
</dbReference>
<accession>A0A9Q1CS99</accession>
<reference evidence="1" key="1">
    <citation type="submission" date="2021-10" db="EMBL/GenBank/DDBJ databases">
        <title>Tropical sea cucumber genome reveals ecological adaptation and Cuvierian tubules defense mechanism.</title>
        <authorList>
            <person name="Chen T."/>
        </authorList>
    </citation>
    <scope>NUCLEOTIDE SEQUENCE</scope>
    <source>
        <strain evidence="1">Nanhai2018</strain>
        <tissue evidence="1">Muscle</tissue>
    </source>
</reference>
<gene>
    <name evidence="1" type="ORF">HOLleu_02932</name>
</gene>
<dbReference type="AlphaFoldDB" id="A0A9Q1CS99"/>